<feature type="domain" description="Carrier" evidence="4">
    <location>
        <begin position="1930"/>
        <end position="2005"/>
    </location>
</feature>
<dbReference type="GO" id="GO:0043041">
    <property type="term" value="P:amino acid activation for nonribosomal peptide biosynthetic process"/>
    <property type="evidence" value="ECO:0007669"/>
    <property type="project" value="TreeGrafter"/>
</dbReference>
<dbReference type="SUPFAM" id="SSF56801">
    <property type="entry name" value="Acetyl-CoA synthetase-like"/>
    <property type="match status" value="2"/>
</dbReference>
<dbReference type="InterPro" id="IPR045851">
    <property type="entry name" value="AMP-bd_C_sf"/>
</dbReference>
<dbReference type="FunFam" id="3.30.300.30:FF:000010">
    <property type="entry name" value="Enterobactin synthetase component F"/>
    <property type="match status" value="2"/>
</dbReference>
<dbReference type="Gene3D" id="3.30.559.30">
    <property type="entry name" value="Nonribosomal peptide synthetase, condensation domain"/>
    <property type="match status" value="2"/>
</dbReference>
<dbReference type="FunFam" id="1.10.1200.10:FF:000016">
    <property type="entry name" value="Non-ribosomal peptide synthase"/>
    <property type="match status" value="1"/>
</dbReference>
<dbReference type="CDD" id="cd12117">
    <property type="entry name" value="A_NRPS_Srf_like"/>
    <property type="match status" value="1"/>
</dbReference>
<dbReference type="InterPro" id="IPR001031">
    <property type="entry name" value="Thioesterase"/>
</dbReference>
<dbReference type="Pfam" id="PF00668">
    <property type="entry name" value="Condensation"/>
    <property type="match status" value="2"/>
</dbReference>
<proteinExistence type="predicted"/>
<evidence type="ECO:0000259" key="4">
    <source>
        <dbReference type="PROSITE" id="PS50075"/>
    </source>
</evidence>
<dbReference type="PANTHER" id="PTHR45527:SF1">
    <property type="entry name" value="FATTY ACID SYNTHASE"/>
    <property type="match status" value="1"/>
</dbReference>
<dbReference type="CDD" id="cd05930">
    <property type="entry name" value="A_NRPS"/>
    <property type="match status" value="1"/>
</dbReference>
<dbReference type="PROSITE" id="PS00012">
    <property type="entry name" value="PHOSPHOPANTETHEINE"/>
    <property type="match status" value="2"/>
</dbReference>
<dbReference type="InterPro" id="IPR036736">
    <property type="entry name" value="ACP-like_sf"/>
</dbReference>
<dbReference type="Gene3D" id="2.30.38.10">
    <property type="entry name" value="Luciferase, Domain 3"/>
    <property type="match status" value="2"/>
</dbReference>
<dbReference type="PROSITE" id="PS00455">
    <property type="entry name" value="AMP_BINDING"/>
    <property type="match status" value="2"/>
</dbReference>
<dbReference type="Pfam" id="PF00975">
    <property type="entry name" value="Thioesterase"/>
    <property type="match status" value="1"/>
</dbReference>
<gene>
    <name evidence="5" type="ORF">CLV43_11647</name>
</gene>
<dbReference type="Gene3D" id="3.30.559.10">
    <property type="entry name" value="Chloramphenicol acetyltransferase-like domain"/>
    <property type="match status" value="2"/>
</dbReference>
<dbReference type="SUPFAM" id="SSF53474">
    <property type="entry name" value="alpha/beta-Hydrolases"/>
    <property type="match status" value="1"/>
</dbReference>
<dbReference type="GO" id="GO:0005829">
    <property type="term" value="C:cytosol"/>
    <property type="evidence" value="ECO:0007669"/>
    <property type="project" value="TreeGrafter"/>
</dbReference>
<dbReference type="SUPFAM" id="SSF52777">
    <property type="entry name" value="CoA-dependent acyltransferases"/>
    <property type="match status" value="4"/>
</dbReference>
<sequence>MVPLSHAQRRLWFLSRFETGSAYHVPFTLRLRGAVDVGALRTAVADVAARHEVLRTVFPDVNGVPEQRVLDTAPELRVEPYSAEAVRAAAALPFDLAVDLPLRTWLFEVGPEERVLLVVVHHIASDGWSMGLLLAGLAEAYDARRHGRAPDWEPLPVQYADYTLWQLEVLGEEDDPDSAVSRQLGHWTRVLADLPDELALPADRPRSAESSGGCGLVPVRVSAATGDALAELARDTGATTFMVLQAAVAVLLAELGAGDDIPLGTAVAGRTDEALDELIGFFVNTVVLRTDVSGDPTFRELLARVRELDLTAFGNADVPFERLVEALNPTRSMARHPLFQVMLVLQNNSDGDVSFPGTDADVEPVGAHSSRFDLTVNLKERATGIEGVLEYSTDLFDHGTAERLAARFALVLDQVAAAPDAPVGTVDVLLPGERERLLADTGAAIPDWCVHELVEEHARRTPHAVALVFGDESVTYAELNARANRFAHELIADGVRRDELVGVCVERGPDFVVALLAVLKTGAGYLPLDPSHPAERIRAVLEEAGAHRVVTAVPDVSARSPYDPVLDVDPRGIACVLYTSGSTGVPKGAMGSHRSVVRTFFGQSYVHFGRDEVFLQCAPVSWDAAVLELFGALLHGGTCVLAPGQTPDPAEVERLVERHGITTLWLSAGLFAVMVDLHPSVFGRVRQVLTGGDAPSVAHVVRARADFPDLRLVHGYGPVESMVFATAHEVTAADTAVVPIGTPLGNTSVHVLDGRLRLVPPGVVGEVYVGGIGLAEGYLGRPRLSAERFVASPFGAGERLYRTGDLARWTSAGVLEFVGRADDQVKIRGFRVEPGEVEAVLAAHPAVSRAAVVVRPDSAGQKQLVAYAVASTDPGALTEHLASVLPSHLVPAAMLVLDALPLTANGKLDRAALPEPDFAAAVGGRAPRTVREEILCGLFAEVLGLPAVGADDSFFALGGHSLLATRLVSRVRSAFDAEVSIRAVFEAPTPARLAARLDGPSARLALRPVERPERPPLSFAQQRLWFLAELGERSAYNVPFALRLRGELDIAALGAALNDVSARHEALRTVFPVVDDEPYQHVHPVGMVPLEVASYSAAAVDSAAWYEFDLATELPIRATVLEVGRREHVLVLVLHHIACDGWSLGPLLGDLGTAYEARRRGVAPDWSPLPVGYVDYALWQRDLLAEDDQVGYWTSVLADLPEELALPVDRPRPATPGADAGLVPVRWDATTRAGLLDLARATGTTLFMVLQAGLAVLLSRMGAGDDLPIGTPVAGRTDEALDDVVGFFVNTLVLRTDTSGDPSFRALLDRVRDTDLSAFGHADVPFERLVEALNPTRSMARHPLFQVMLVLQNNAGASLEFPGVEVTAEPVEGGAGKFDLNLSLGETPDGLEGVLQYRADLFDRGTAEALVARLAAVLAQVVADPDLPVGAVDVLLPGERESVLVEWNRTDHPVPALSVPELVEAQVRRTPAATAVVDGDTRLSYAELNARANRLARSLVAAGAGPERRVALVLPRSADLVVALLAVLKTGAAYVPVEVDYPADRIAYLLSDADPVLVLDSVEVPDCPDTDLTDADRLTPLLPGHPAYVIYTSGSTGRPKGVVVSHASVVDYLAWAGDTYPSARGESLFHSPIAFDLTVTAVHVPLTVGGTVRVTPLEGAGDFACGLLKATPSHLALLEELPDGFSPTGDLVVGGEQLLGEVLDRWRERHPTATVVNEYGPTEATVGCTWSVVRPGESVRPGAVPIGRPAWNTRVHVLDAVLRPVPVGVVGELHVAGDGLARGYLDRPGLTAARFVASPFGAGERMYRTGDLVRWLPSGELEYLGRVDDQVKLRGFRVELGEVEAALTSCPEVAQAAAAVRADRQQLVAYVVPSGEGVDTGLLRKRLADVLPQHLVPSACVVLDALPLTPNGKLDRAALPAPEHTGGGRAARTPREEALLGLYEEVLGVSGVDIDSSFFDLGGHSLLAVRLIGRIRAVLGAEPSIRDLFESPSVVELAPRLDGGAGDPLAVLLPLRANGSGSPLFCVHPAAGISWVYSGLLRHVDCPVYGLQSRGLTEPDARGASADEVVKDYLERIREVQPEGPYRLLGWSFGGGMAHLLAERLRAEGEEVSLLAVLDGYPTRVDPSVPPLVPEDPAALEAMVRSLGHEPSVPGVPLEALVTVFAQNVNLMSTVASGRYDGAMLFFGAIADKGPGSPAPSDWEPHVGSLEVRLVDCSHGEMTDPVALDVVGPVLAERLR</sequence>
<dbReference type="InterPro" id="IPR029058">
    <property type="entry name" value="AB_hydrolase_fold"/>
</dbReference>
<evidence type="ECO:0000313" key="5">
    <source>
        <dbReference type="EMBL" id="PRY34540.1"/>
    </source>
</evidence>
<dbReference type="SUPFAM" id="SSF47336">
    <property type="entry name" value="ACP-like"/>
    <property type="match status" value="2"/>
</dbReference>
<organism evidence="5 6">
    <name type="scientific">Umezawaea tangerina</name>
    <dbReference type="NCBI Taxonomy" id="84725"/>
    <lineage>
        <taxon>Bacteria</taxon>
        <taxon>Bacillati</taxon>
        <taxon>Actinomycetota</taxon>
        <taxon>Actinomycetes</taxon>
        <taxon>Pseudonocardiales</taxon>
        <taxon>Pseudonocardiaceae</taxon>
        <taxon>Umezawaea</taxon>
    </lineage>
</organism>
<dbReference type="Proteomes" id="UP000239494">
    <property type="component" value="Unassembled WGS sequence"/>
</dbReference>
<comment type="cofactor">
    <cofactor evidence="1">
        <name>pantetheine 4'-phosphate</name>
        <dbReference type="ChEBI" id="CHEBI:47942"/>
    </cofactor>
</comment>
<dbReference type="Gene3D" id="1.10.1200.10">
    <property type="entry name" value="ACP-like"/>
    <property type="match status" value="1"/>
</dbReference>
<evidence type="ECO:0000256" key="3">
    <source>
        <dbReference type="ARBA" id="ARBA00022553"/>
    </source>
</evidence>
<dbReference type="Pfam" id="PF00501">
    <property type="entry name" value="AMP-binding"/>
    <property type="match status" value="2"/>
</dbReference>
<dbReference type="Gene3D" id="3.40.50.1820">
    <property type="entry name" value="alpha/beta hydrolase"/>
    <property type="match status" value="1"/>
</dbReference>
<reference evidence="5 6" key="1">
    <citation type="submission" date="2018-03" db="EMBL/GenBank/DDBJ databases">
        <title>Genomic Encyclopedia of Archaeal and Bacterial Type Strains, Phase II (KMG-II): from individual species to whole genera.</title>
        <authorList>
            <person name="Goeker M."/>
        </authorList>
    </citation>
    <scope>NUCLEOTIDE SEQUENCE [LARGE SCALE GENOMIC DNA]</scope>
    <source>
        <strain evidence="5 6">DSM 44720</strain>
    </source>
</reference>
<dbReference type="Gene3D" id="3.40.50.980">
    <property type="match status" value="4"/>
</dbReference>
<feature type="domain" description="Carrier" evidence="4">
    <location>
        <begin position="926"/>
        <end position="1001"/>
    </location>
</feature>
<dbReference type="EMBL" id="PVTF01000016">
    <property type="protein sequence ID" value="PRY34540.1"/>
    <property type="molecule type" value="Genomic_DNA"/>
</dbReference>
<dbReference type="FunFam" id="2.30.38.10:FF:000001">
    <property type="entry name" value="Non-ribosomal peptide synthetase PvdI"/>
    <property type="match status" value="2"/>
</dbReference>
<dbReference type="Pfam" id="PF13193">
    <property type="entry name" value="AMP-binding_C"/>
    <property type="match status" value="2"/>
</dbReference>
<dbReference type="CDD" id="cd19540">
    <property type="entry name" value="LCL_NRPS-like"/>
    <property type="match status" value="2"/>
</dbReference>
<dbReference type="InterPro" id="IPR020806">
    <property type="entry name" value="PKS_PP-bd"/>
</dbReference>
<dbReference type="GO" id="GO:0008610">
    <property type="term" value="P:lipid biosynthetic process"/>
    <property type="evidence" value="ECO:0007669"/>
    <property type="project" value="UniProtKB-ARBA"/>
</dbReference>
<dbReference type="GO" id="GO:0003824">
    <property type="term" value="F:catalytic activity"/>
    <property type="evidence" value="ECO:0007669"/>
    <property type="project" value="InterPro"/>
</dbReference>
<keyword evidence="6" id="KW-1185">Reference proteome</keyword>
<dbReference type="GO" id="GO:0072330">
    <property type="term" value="P:monocarboxylic acid biosynthetic process"/>
    <property type="evidence" value="ECO:0007669"/>
    <property type="project" value="UniProtKB-ARBA"/>
</dbReference>
<accession>A0A2T0SM95</accession>
<dbReference type="Gene3D" id="3.30.300.30">
    <property type="match status" value="2"/>
</dbReference>
<dbReference type="InterPro" id="IPR009081">
    <property type="entry name" value="PP-bd_ACP"/>
</dbReference>
<dbReference type="InterPro" id="IPR025110">
    <property type="entry name" value="AMP-bd_C"/>
</dbReference>
<keyword evidence="2" id="KW-0596">Phosphopantetheine</keyword>
<dbReference type="Pfam" id="PF00550">
    <property type="entry name" value="PP-binding"/>
    <property type="match status" value="2"/>
</dbReference>
<dbReference type="InterPro" id="IPR001242">
    <property type="entry name" value="Condensation_dom"/>
</dbReference>
<dbReference type="GO" id="GO:0044550">
    <property type="term" value="P:secondary metabolite biosynthetic process"/>
    <property type="evidence" value="ECO:0007669"/>
    <property type="project" value="TreeGrafter"/>
</dbReference>
<evidence type="ECO:0000313" key="6">
    <source>
        <dbReference type="Proteomes" id="UP000239494"/>
    </source>
</evidence>
<dbReference type="SMART" id="SM00823">
    <property type="entry name" value="PKS_PP"/>
    <property type="match status" value="2"/>
</dbReference>
<dbReference type="InterPro" id="IPR023213">
    <property type="entry name" value="CAT-like_dom_sf"/>
</dbReference>
<dbReference type="PROSITE" id="PS50075">
    <property type="entry name" value="CARRIER"/>
    <property type="match status" value="2"/>
</dbReference>
<dbReference type="InterPro" id="IPR010071">
    <property type="entry name" value="AA_adenyl_dom"/>
</dbReference>
<dbReference type="InterPro" id="IPR000873">
    <property type="entry name" value="AMP-dep_synth/lig_dom"/>
</dbReference>
<name>A0A2T0SM95_9PSEU</name>
<dbReference type="PANTHER" id="PTHR45527">
    <property type="entry name" value="NONRIBOSOMAL PEPTIDE SYNTHETASE"/>
    <property type="match status" value="1"/>
</dbReference>
<dbReference type="NCBIfam" id="TIGR01733">
    <property type="entry name" value="AA-adenyl-dom"/>
    <property type="match status" value="2"/>
</dbReference>
<evidence type="ECO:0000256" key="1">
    <source>
        <dbReference type="ARBA" id="ARBA00001957"/>
    </source>
</evidence>
<comment type="caution">
    <text evidence="5">The sequence shown here is derived from an EMBL/GenBank/DDBJ whole genome shotgun (WGS) entry which is preliminary data.</text>
</comment>
<dbReference type="InterPro" id="IPR006162">
    <property type="entry name" value="Ppantetheine_attach_site"/>
</dbReference>
<keyword evidence="3" id="KW-0597">Phosphoprotein</keyword>
<dbReference type="RefSeq" id="WP_211304781.1">
    <property type="nucleotide sequence ID" value="NZ_PVTF01000016.1"/>
</dbReference>
<dbReference type="GO" id="GO:0031177">
    <property type="term" value="F:phosphopantetheine binding"/>
    <property type="evidence" value="ECO:0007669"/>
    <property type="project" value="InterPro"/>
</dbReference>
<dbReference type="InterPro" id="IPR020845">
    <property type="entry name" value="AMP-binding_CS"/>
</dbReference>
<protein>
    <submittedName>
        <fullName evidence="5">Amino acid adenylation domain-containing protein</fullName>
    </submittedName>
</protein>
<evidence type="ECO:0000256" key="2">
    <source>
        <dbReference type="ARBA" id="ARBA00022450"/>
    </source>
</evidence>